<keyword evidence="2" id="KW-1185">Reference proteome</keyword>
<dbReference type="AlphaFoldDB" id="A0A2P5B0D4"/>
<evidence type="ECO:0000313" key="2">
    <source>
        <dbReference type="Proteomes" id="UP000237105"/>
    </source>
</evidence>
<protein>
    <submittedName>
        <fullName evidence="1">Uncharacterized protein</fullName>
    </submittedName>
</protein>
<evidence type="ECO:0000313" key="1">
    <source>
        <dbReference type="EMBL" id="PON42263.1"/>
    </source>
</evidence>
<comment type="caution">
    <text evidence="1">The sequence shown here is derived from an EMBL/GenBank/DDBJ whole genome shotgun (WGS) entry which is preliminary data.</text>
</comment>
<dbReference type="Proteomes" id="UP000237105">
    <property type="component" value="Unassembled WGS sequence"/>
</dbReference>
<reference evidence="2" key="1">
    <citation type="submission" date="2016-06" db="EMBL/GenBank/DDBJ databases">
        <title>Parallel loss of symbiosis genes in relatives of nitrogen-fixing non-legume Parasponia.</title>
        <authorList>
            <person name="Van Velzen R."/>
            <person name="Holmer R."/>
            <person name="Bu F."/>
            <person name="Rutten L."/>
            <person name="Van Zeijl A."/>
            <person name="Liu W."/>
            <person name="Santuari L."/>
            <person name="Cao Q."/>
            <person name="Sharma T."/>
            <person name="Shen D."/>
            <person name="Roswanjaya Y."/>
            <person name="Wardhani T."/>
            <person name="Kalhor M.S."/>
            <person name="Jansen J."/>
            <person name="Van den Hoogen J."/>
            <person name="Gungor B."/>
            <person name="Hartog M."/>
            <person name="Hontelez J."/>
            <person name="Verver J."/>
            <person name="Yang W.-C."/>
            <person name="Schijlen E."/>
            <person name="Repin R."/>
            <person name="Schilthuizen M."/>
            <person name="Schranz E."/>
            <person name="Heidstra R."/>
            <person name="Miyata K."/>
            <person name="Fedorova E."/>
            <person name="Kohlen W."/>
            <person name="Bisseling T."/>
            <person name="Smit S."/>
            <person name="Geurts R."/>
        </authorList>
    </citation>
    <scope>NUCLEOTIDE SEQUENCE [LARGE SCALE GENOMIC DNA]</scope>
    <source>
        <strain evidence="2">cv. WU1-14</strain>
    </source>
</reference>
<dbReference type="EMBL" id="JXTB01000395">
    <property type="protein sequence ID" value="PON42263.1"/>
    <property type="molecule type" value="Genomic_DNA"/>
</dbReference>
<accession>A0A2P5B0D4</accession>
<organism evidence="1 2">
    <name type="scientific">Parasponia andersonii</name>
    <name type="common">Sponia andersonii</name>
    <dbReference type="NCBI Taxonomy" id="3476"/>
    <lineage>
        <taxon>Eukaryota</taxon>
        <taxon>Viridiplantae</taxon>
        <taxon>Streptophyta</taxon>
        <taxon>Embryophyta</taxon>
        <taxon>Tracheophyta</taxon>
        <taxon>Spermatophyta</taxon>
        <taxon>Magnoliopsida</taxon>
        <taxon>eudicotyledons</taxon>
        <taxon>Gunneridae</taxon>
        <taxon>Pentapetalae</taxon>
        <taxon>rosids</taxon>
        <taxon>fabids</taxon>
        <taxon>Rosales</taxon>
        <taxon>Cannabaceae</taxon>
        <taxon>Parasponia</taxon>
    </lineage>
</organism>
<sequence length="86" mass="9695">MDAPMIDVPMDQEIGQVELYGAAAVAAFRTIFAVIQLQNNARALSQVSGHSSISMSWDEFYRQITTYFGEIEHRNLIQNSLRDTSQ</sequence>
<proteinExistence type="predicted"/>
<name>A0A2P5B0D4_PARAD</name>
<gene>
    <name evidence="1" type="ORF">PanWU01x14_283150</name>
</gene>